<comment type="subcellular location">
    <subcellularLocation>
        <location evidence="2 11">Plastid</location>
        <location evidence="2 11">Chloroplast thylakoid lumen</location>
    </subcellularLocation>
</comment>
<comment type="subunit">
    <text evidence="11">Monomer.</text>
</comment>
<dbReference type="Gene3D" id="1.10.760.10">
    <property type="entry name" value="Cytochrome c-like domain"/>
    <property type="match status" value="1"/>
</dbReference>
<dbReference type="PANTHER" id="PTHR34688">
    <property type="entry name" value="CYTOCHROME C6, CHLOROPLASTIC"/>
    <property type="match status" value="1"/>
</dbReference>
<evidence type="ECO:0000256" key="1">
    <source>
        <dbReference type="ARBA" id="ARBA00002347"/>
    </source>
</evidence>
<feature type="binding site" description="covalent" evidence="11">
    <location>
        <position position="39"/>
    </location>
    <ligand>
        <name>heme c</name>
        <dbReference type="ChEBI" id="CHEBI:61717"/>
    </ligand>
</feature>
<evidence type="ECO:0000256" key="9">
    <source>
        <dbReference type="ARBA" id="ARBA00023004"/>
    </source>
</evidence>
<dbReference type="Pfam" id="PF13442">
    <property type="entry name" value="Cytochrome_CBB3"/>
    <property type="match status" value="1"/>
</dbReference>
<dbReference type="PANTHER" id="PTHR34688:SF2">
    <property type="entry name" value="CYTOCHROME C6, CHLOROPLASTIC"/>
    <property type="match status" value="1"/>
</dbReference>
<dbReference type="GO" id="GO:0020037">
    <property type="term" value="F:heme binding"/>
    <property type="evidence" value="ECO:0007669"/>
    <property type="project" value="InterPro"/>
</dbReference>
<evidence type="ECO:0000256" key="6">
    <source>
        <dbReference type="ARBA" id="ARBA00022617"/>
    </source>
</evidence>
<dbReference type="GO" id="GO:0009543">
    <property type="term" value="C:chloroplast thylakoid lumen"/>
    <property type="evidence" value="ECO:0007669"/>
    <property type="project" value="UniProtKB-SubCell"/>
</dbReference>
<keyword evidence="10 11" id="KW-0793">Thylakoid</keyword>
<evidence type="ECO:0000256" key="2">
    <source>
        <dbReference type="ARBA" id="ARBA00004456"/>
    </source>
</evidence>
<geneLocation type="chloroplast" evidence="13"/>
<evidence type="ECO:0000256" key="5">
    <source>
        <dbReference type="ARBA" id="ARBA00022531"/>
    </source>
</evidence>
<feature type="binding site" description="covalent" evidence="11">
    <location>
        <position position="36"/>
    </location>
    <ligand>
        <name>heme c</name>
        <dbReference type="ChEBI" id="CHEBI:61717"/>
    </ligand>
</feature>
<keyword evidence="7 11" id="KW-0479">Metal-binding</keyword>
<feature type="signal peptide" evidence="11">
    <location>
        <begin position="1"/>
        <end position="22"/>
    </location>
</feature>
<dbReference type="FunFam" id="1.10.760.10:FF:000038">
    <property type="entry name" value="Cytochrome c6"/>
    <property type="match status" value="1"/>
</dbReference>
<keyword evidence="13" id="KW-0934">Plastid</keyword>
<dbReference type="AlphaFoldDB" id="A0A1Y9TMF5"/>
<organism evidence="13">
    <name type="scientific">Bulboplastis apyrenoidosa</name>
    <dbReference type="NCBI Taxonomy" id="1070855"/>
    <lineage>
        <taxon>Eukaryota</taxon>
        <taxon>Rhodophyta</taxon>
        <taxon>Rhodellophyceae</taxon>
        <taxon>Dixoniellales</taxon>
        <taxon>Dixoniellaceae</taxon>
        <taxon>Bulboplastis</taxon>
    </lineage>
</organism>
<dbReference type="InterPro" id="IPR036909">
    <property type="entry name" value="Cyt_c-like_dom_sf"/>
</dbReference>
<keyword evidence="13" id="KW-0150">Chloroplast</keyword>
<dbReference type="InterPro" id="IPR023655">
    <property type="entry name" value="Cyt_C6"/>
</dbReference>
<gene>
    <name evidence="11 13" type="primary">petJ</name>
</gene>
<name>A0A1Y9TMF5_9RHOD</name>
<proteinExistence type="inferred from homology"/>
<dbReference type="GO" id="GO:0009055">
    <property type="term" value="F:electron transfer activity"/>
    <property type="evidence" value="ECO:0007669"/>
    <property type="project" value="UniProtKB-UniRule"/>
</dbReference>
<evidence type="ECO:0000256" key="4">
    <source>
        <dbReference type="ARBA" id="ARBA00022448"/>
    </source>
</evidence>
<evidence type="ECO:0000256" key="11">
    <source>
        <dbReference type="HAMAP-Rule" id="MF_00594"/>
    </source>
</evidence>
<evidence type="ECO:0000256" key="7">
    <source>
        <dbReference type="ARBA" id="ARBA00022723"/>
    </source>
</evidence>
<feature type="binding site" description="axial binding residue" evidence="11">
    <location>
        <position position="80"/>
    </location>
    <ligand>
        <name>heme c</name>
        <dbReference type="ChEBI" id="CHEBI:61717"/>
    </ligand>
    <ligandPart>
        <name>Fe</name>
        <dbReference type="ChEBI" id="CHEBI:18248"/>
    </ligandPart>
</feature>
<accession>A0A1Y9TMF5</accession>
<evidence type="ECO:0000259" key="12">
    <source>
        <dbReference type="PROSITE" id="PS51007"/>
    </source>
</evidence>
<evidence type="ECO:0000313" key="13">
    <source>
        <dbReference type="EMBL" id="ARO90834.1"/>
    </source>
</evidence>
<comment type="PTM">
    <text evidence="11">Binds 1 heme c group per subunit.</text>
</comment>
<dbReference type="SUPFAM" id="SSF46626">
    <property type="entry name" value="Cytochrome c"/>
    <property type="match status" value="1"/>
</dbReference>
<protein>
    <recommendedName>
        <fullName evidence="11">Cytochrome c6</fullName>
    </recommendedName>
    <alternativeName>
        <fullName evidence="11">Cytochrome c-553</fullName>
    </alternativeName>
    <alternativeName>
        <fullName evidence="11">Cytochrome c553</fullName>
    </alternativeName>
    <alternativeName>
        <fullName evidence="11">Soluble cytochrome f</fullName>
    </alternativeName>
</protein>
<dbReference type="NCBIfam" id="NF045930">
    <property type="entry name" value="Cytc6PetJCyano"/>
    <property type="match status" value="1"/>
</dbReference>
<feature type="chain" id="PRO_5013412952" description="Cytochrome c6" evidence="11">
    <location>
        <begin position="23"/>
        <end position="108"/>
    </location>
</feature>
<evidence type="ECO:0000256" key="3">
    <source>
        <dbReference type="ARBA" id="ARBA00009650"/>
    </source>
</evidence>
<keyword evidence="5 11" id="KW-0602">Photosynthesis</keyword>
<keyword evidence="8 11" id="KW-0249">Electron transport</keyword>
<dbReference type="HAMAP" id="MF_00594">
    <property type="entry name" value="Cytc_PetJ"/>
    <property type="match status" value="1"/>
</dbReference>
<dbReference type="InterPro" id="IPR009056">
    <property type="entry name" value="Cyt_c-like_dom"/>
</dbReference>
<evidence type="ECO:0000256" key="8">
    <source>
        <dbReference type="ARBA" id="ARBA00022982"/>
    </source>
</evidence>
<sequence precursor="true">MKLKSCILFVLTILASINIAMAADVEHGAQIFTANCSACHAGGNNAIMPEKTLKKDALETNSMNNISAIKTQVTNGKNAMPAFGGRLTDTDIEDVANYVLGQSEQGWD</sequence>
<dbReference type="RefSeq" id="YP_009370345.1">
    <property type="nucleotide sequence ID" value="NC_034787.1"/>
</dbReference>
<keyword evidence="6 11" id="KW-0349">Heme</keyword>
<dbReference type="InterPro" id="IPR008168">
    <property type="entry name" value="Cyt_C_IC"/>
</dbReference>
<dbReference type="GO" id="GO:0005506">
    <property type="term" value="F:iron ion binding"/>
    <property type="evidence" value="ECO:0007669"/>
    <property type="project" value="InterPro"/>
</dbReference>
<dbReference type="EMBL" id="KY709209">
    <property type="protein sequence ID" value="ARO90834.1"/>
    <property type="molecule type" value="Genomic_DNA"/>
</dbReference>
<comment type="similarity">
    <text evidence="3 11">Belongs to the cytochrome c family. PetJ subfamily.</text>
</comment>
<comment type="function">
    <text evidence="1 11">Functions as an electron carrier between membrane-bound cytochrome b6-f and photosystem I in oxygenic photosynthesis.</text>
</comment>
<evidence type="ECO:0000256" key="10">
    <source>
        <dbReference type="ARBA" id="ARBA00023078"/>
    </source>
</evidence>
<keyword evidence="11" id="KW-0732">Signal</keyword>
<reference evidence="13" key="1">
    <citation type="submission" date="2017-03" db="EMBL/GenBank/DDBJ databases">
        <title>The new red algal subphylum Proteorhodophytina comprises the largest and most divergent plastid genomes known.</title>
        <authorList>
            <person name="Munoz-Gomez S.A."/>
            <person name="Mejia-Franco F.G."/>
            <person name="Durnin K."/>
            <person name="Morgan C."/>
            <person name="Grisdale C.J."/>
            <person name="Archibald J.M."/>
            <person name="Slamovits C.H."/>
        </authorList>
    </citation>
    <scope>NUCLEOTIDE SEQUENCE</scope>
    <source>
        <strain evidence="13">NIES-2742</strain>
    </source>
</reference>
<keyword evidence="9 11" id="KW-0408">Iron</keyword>
<dbReference type="GO" id="GO:0015979">
    <property type="term" value="P:photosynthesis"/>
    <property type="evidence" value="ECO:0007669"/>
    <property type="project" value="UniProtKB-UniRule"/>
</dbReference>
<feature type="domain" description="Cytochrome c" evidence="12">
    <location>
        <begin position="23"/>
        <end position="103"/>
    </location>
</feature>
<dbReference type="PRINTS" id="PR00605">
    <property type="entry name" value="CYTCHROMECIC"/>
</dbReference>
<dbReference type="PROSITE" id="PS51007">
    <property type="entry name" value="CYTC"/>
    <property type="match status" value="1"/>
</dbReference>
<keyword evidence="4 11" id="KW-0813">Transport</keyword>
<dbReference type="GeneID" id="32887530"/>
<feature type="binding site" description="axial binding residue" evidence="11">
    <location>
        <position position="40"/>
    </location>
    <ligand>
        <name>heme c</name>
        <dbReference type="ChEBI" id="CHEBI:61717"/>
    </ligand>
    <ligandPart>
        <name>Fe</name>
        <dbReference type="ChEBI" id="CHEBI:18248"/>
    </ligandPart>
</feature>